<dbReference type="OrthoDB" id="5381833at2759"/>
<dbReference type="Proteomes" id="UP000319160">
    <property type="component" value="Unassembled WGS sequence"/>
</dbReference>
<sequence>MKDKSAWQLASTRRRGQTQKPTRKERRDARKAAKEERRAERQLIRKKIQAILSTPSPHLMTLRSSCAHVDSQNSQTSLKTTQVSHVDTSSLPALSTTEPVVRASSTVPPGYSFVPKGDPYMTRNCRKRTQQAHQVVYAVVDDKKTQIGIRVPLPIHTAVLESAKATRDHRELLTKKRDEDIEERFRMAILKQFPRMPPEEIRKIIRHTTKKGKGRVGRTGKLDLAVKAYLATHAHTRHTKTDYDGLLKTGTDRKAARSRTIRSVFGVLDEWGLVTKRRQAKKAGKQIPTKSTQKTKDGATISMPTDITKRVRA</sequence>
<feature type="region of interest" description="Disordered" evidence="1">
    <location>
        <begin position="279"/>
        <end position="313"/>
    </location>
</feature>
<gene>
    <name evidence="3" type="ORF">FHL15_005166</name>
</gene>
<dbReference type="PANTHER" id="PTHR38113">
    <property type="match status" value="1"/>
</dbReference>
<reference evidence="4" key="1">
    <citation type="submission" date="2019-06" db="EMBL/GenBank/DDBJ databases">
        <title>Draft genome sequence of the griseofulvin-producing fungus Xylaria cubensis strain G536.</title>
        <authorList>
            <person name="Mead M.E."/>
            <person name="Raja H.A."/>
            <person name="Steenwyk J.L."/>
            <person name="Knowles S.L."/>
            <person name="Oberlies N.H."/>
            <person name="Rokas A."/>
        </authorList>
    </citation>
    <scope>NUCLEOTIDE SEQUENCE [LARGE SCALE GENOMIC DNA]</scope>
    <source>
        <strain evidence="4">G536</strain>
    </source>
</reference>
<evidence type="ECO:0000256" key="1">
    <source>
        <dbReference type="SAM" id="MobiDB-lite"/>
    </source>
</evidence>
<feature type="region of interest" description="Disordered" evidence="1">
    <location>
        <begin position="1"/>
        <end position="40"/>
    </location>
</feature>
<evidence type="ECO:0000313" key="4">
    <source>
        <dbReference type="Proteomes" id="UP000319160"/>
    </source>
</evidence>
<accession>A0A553I1L7</accession>
<comment type="caution">
    <text evidence="3">The sequence shown here is derived from an EMBL/GenBank/DDBJ whole genome shotgun (WGS) entry which is preliminary data.</text>
</comment>
<protein>
    <recommendedName>
        <fullName evidence="2">DUF2293 domain-containing protein</fullName>
    </recommendedName>
</protein>
<proteinExistence type="predicted"/>
<evidence type="ECO:0000259" key="2">
    <source>
        <dbReference type="Pfam" id="PF10056"/>
    </source>
</evidence>
<keyword evidence="4" id="KW-1185">Reference proteome</keyword>
<dbReference type="Pfam" id="PF10056">
    <property type="entry name" value="DUF2293"/>
    <property type="match status" value="1"/>
</dbReference>
<dbReference type="EMBL" id="VFLP01000025">
    <property type="protein sequence ID" value="TRX94088.1"/>
    <property type="molecule type" value="Genomic_DNA"/>
</dbReference>
<name>A0A553I1L7_9PEZI</name>
<dbReference type="AlphaFoldDB" id="A0A553I1L7"/>
<dbReference type="InterPro" id="IPR018744">
    <property type="entry name" value="DUF2293"/>
</dbReference>
<evidence type="ECO:0000313" key="3">
    <source>
        <dbReference type="EMBL" id="TRX94088.1"/>
    </source>
</evidence>
<organism evidence="3 4">
    <name type="scientific">Xylaria flabelliformis</name>
    <dbReference type="NCBI Taxonomy" id="2512241"/>
    <lineage>
        <taxon>Eukaryota</taxon>
        <taxon>Fungi</taxon>
        <taxon>Dikarya</taxon>
        <taxon>Ascomycota</taxon>
        <taxon>Pezizomycotina</taxon>
        <taxon>Sordariomycetes</taxon>
        <taxon>Xylariomycetidae</taxon>
        <taxon>Xylariales</taxon>
        <taxon>Xylariaceae</taxon>
        <taxon>Xylaria</taxon>
    </lineage>
</organism>
<feature type="compositionally biased region" description="Basic residues" evidence="1">
    <location>
        <begin position="12"/>
        <end position="24"/>
    </location>
</feature>
<feature type="domain" description="DUF2293" evidence="2">
    <location>
        <begin position="188"/>
        <end position="272"/>
    </location>
</feature>
<dbReference type="PANTHER" id="PTHR38113:SF2">
    <property type="entry name" value="DUF2293 DOMAIN-CONTAINING PROTEIN"/>
    <property type="match status" value="1"/>
</dbReference>
<feature type="compositionally biased region" description="Basic and acidic residues" evidence="1">
    <location>
        <begin position="25"/>
        <end position="40"/>
    </location>
</feature>